<reference evidence="2" key="1">
    <citation type="submission" date="2023-07" db="EMBL/GenBank/DDBJ databases">
        <title>Sorghum-associated microbial communities from plants grown in Nebraska, USA.</title>
        <authorList>
            <person name="Schachtman D."/>
        </authorList>
    </citation>
    <scope>NUCLEOTIDE SEQUENCE</scope>
    <source>
        <strain evidence="2">DS3754</strain>
    </source>
</reference>
<accession>A0AAW8DAL3</accession>
<feature type="region of interest" description="Disordered" evidence="1">
    <location>
        <begin position="1"/>
        <end position="21"/>
    </location>
</feature>
<proteinExistence type="predicted"/>
<dbReference type="Proteomes" id="UP001242045">
    <property type="component" value="Unassembled WGS sequence"/>
</dbReference>
<gene>
    <name evidence="2" type="ORF">J2W31_006033</name>
</gene>
<dbReference type="AlphaFoldDB" id="A0AAW8DAL3"/>
<evidence type="ECO:0000256" key="1">
    <source>
        <dbReference type="SAM" id="MobiDB-lite"/>
    </source>
</evidence>
<evidence type="ECO:0000313" key="3">
    <source>
        <dbReference type="Proteomes" id="UP001242045"/>
    </source>
</evidence>
<organism evidence="2 3">
    <name type="scientific">Variovorax boronicumulans</name>
    <dbReference type="NCBI Taxonomy" id="436515"/>
    <lineage>
        <taxon>Bacteria</taxon>
        <taxon>Pseudomonadati</taxon>
        <taxon>Pseudomonadota</taxon>
        <taxon>Betaproteobacteria</taxon>
        <taxon>Burkholderiales</taxon>
        <taxon>Comamonadaceae</taxon>
        <taxon>Variovorax</taxon>
    </lineage>
</organism>
<evidence type="ECO:0008006" key="4">
    <source>
        <dbReference type="Google" id="ProtNLM"/>
    </source>
</evidence>
<feature type="compositionally biased region" description="Polar residues" evidence="1">
    <location>
        <begin position="1"/>
        <end position="20"/>
    </location>
</feature>
<comment type="caution">
    <text evidence="2">The sequence shown here is derived from an EMBL/GenBank/DDBJ whole genome shotgun (WGS) entry which is preliminary data.</text>
</comment>
<protein>
    <recommendedName>
        <fullName evidence="4">Flagellar protein FliT</fullName>
    </recommendedName>
</protein>
<dbReference type="EMBL" id="JAUSRD010000022">
    <property type="protein sequence ID" value="MDP9896891.1"/>
    <property type="molecule type" value="Genomic_DNA"/>
</dbReference>
<name>A0AAW8DAL3_9BURK</name>
<evidence type="ECO:0000313" key="2">
    <source>
        <dbReference type="EMBL" id="MDP9896891.1"/>
    </source>
</evidence>
<dbReference type="RefSeq" id="WP_307687023.1">
    <property type="nucleotide sequence ID" value="NZ_JAUSRD010000022.1"/>
</dbReference>
<sequence>MAESASTSAQSRAGPTSPTLDTLALQTCDDAENLNEILRAYTAFEKLIETGAPNDSEVLAPTRSELSALLGLLNEALVARIDAVNAAAGDMRRALMALQGSSNSNSSNSNLPSAT</sequence>